<dbReference type="InterPro" id="IPR018042">
    <property type="entry name" value="Aspartate_kinase_CS"/>
</dbReference>
<dbReference type="Gene3D" id="3.40.1160.10">
    <property type="entry name" value="Acetylglutamate kinase-like"/>
    <property type="match status" value="1"/>
</dbReference>
<dbReference type="PROSITE" id="PS00324">
    <property type="entry name" value="ASPARTOKINASE"/>
    <property type="match status" value="1"/>
</dbReference>
<keyword evidence="19" id="KW-1185">Reference proteome</keyword>
<dbReference type="GO" id="GO:0005524">
    <property type="term" value="F:ATP binding"/>
    <property type="evidence" value="ECO:0007669"/>
    <property type="project" value="UniProtKB-KW"/>
</dbReference>
<dbReference type="EMBL" id="CDRZ01000232">
    <property type="protein sequence ID" value="CEO89086.1"/>
    <property type="molecule type" value="Genomic_DNA"/>
</dbReference>
<feature type="binding site" evidence="14">
    <location>
        <position position="47"/>
    </location>
    <ligand>
        <name>substrate</name>
    </ligand>
</feature>
<feature type="binding site" evidence="14">
    <location>
        <position position="74"/>
    </location>
    <ligand>
        <name>substrate</name>
    </ligand>
</feature>
<dbReference type="NCBIfam" id="NF005154">
    <property type="entry name" value="PRK06635.1-2"/>
    <property type="match status" value="1"/>
</dbReference>
<dbReference type="InterPro" id="IPR001341">
    <property type="entry name" value="Asp_kinase"/>
</dbReference>
<dbReference type="SUPFAM" id="SSF53633">
    <property type="entry name" value="Carbamate kinase-like"/>
    <property type="match status" value="1"/>
</dbReference>
<dbReference type="Pfam" id="PF00696">
    <property type="entry name" value="AA_kinase"/>
    <property type="match status" value="1"/>
</dbReference>
<dbReference type="PANTHER" id="PTHR21499">
    <property type="entry name" value="ASPARTATE KINASE"/>
    <property type="match status" value="1"/>
</dbReference>
<dbReference type="GO" id="GO:0009088">
    <property type="term" value="P:threonine biosynthetic process"/>
    <property type="evidence" value="ECO:0007669"/>
    <property type="project" value="UniProtKB-UniPathway"/>
</dbReference>
<comment type="pathway">
    <text evidence="3 16">Amino-acid biosynthesis; L-methionine biosynthesis via de novo pathway; L-homoserine from L-aspartate: step 1/3.</text>
</comment>
<evidence type="ECO:0000256" key="14">
    <source>
        <dbReference type="PIRSR" id="PIRSR000726-1"/>
    </source>
</evidence>
<dbReference type="Gene3D" id="3.30.2130.10">
    <property type="entry name" value="VC0802-like"/>
    <property type="match status" value="1"/>
</dbReference>
<dbReference type="InterPro" id="IPR005260">
    <property type="entry name" value="Asp_kin_monofn"/>
</dbReference>
<evidence type="ECO:0000256" key="8">
    <source>
        <dbReference type="ARBA" id="ARBA00022741"/>
    </source>
</evidence>
<dbReference type="RefSeq" id="WP_044665113.1">
    <property type="nucleotide sequence ID" value="NZ_CDRZ01000232.1"/>
</dbReference>
<dbReference type="Proteomes" id="UP000046155">
    <property type="component" value="Unassembled WGS sequence"/>
</dbReference>
<keyword evidence="6 16" id="KW-0028">Amino-acid biosynthesis</keyword>
<keyword evidence="10 14" id="KW-0067">ATP-binding</keyword>
<comment type="similarity">
    <text evidence="5 15">Belongs to the aspartokinase family.</text>
</comment>
<dbReference type="InterPro" id="IPR041740">
    <property type="entry name" value="AKii-LysC-BS"/>
</dbReference>
<feature type="binding site" evidence="14">
    <location>
        <position position="184"/>
    </location>
    <ligand>
        <name>ATP</name>
        <dbReference type="ChEBI" id="CHEBI:30616"/>
    </ligand>
</feature>
<dbReference type="InterPro" id="IPR054352">
    <property type="entry name" value="ACT_Aspartokinase"/>
</dbReference>
<dbReference type="GO" id="GO:0019877">
    <property type="term" value="P:diaminopimelate biosynthetic process"/>
    <property type="evidence" value="ECO:0007669"/>
    <property type="project" value="UniProtKB-KW"/>
</dbReference>
<evidence type="ECO:0000313" key="19">
    <source>
        <dbReference type="Proteomes" id="UP000046155"/>
    </source>
</evidence>
<comment type="pathway">
    <text evidence="4 16">Amino-acid biosynthesis; L-threonine biosynthesis; L-threonine from L-aspartate: step 1/5.</text>
</comment>
<dbReference type="Pfam" id="PF22468">
    <property type="entry name" value="ACT_9"/>
    <property type="match status" value="1"/>
</dbReference>
<keyword evidence="8 14" id="KW-0547">Nucleotide-binding</keyword>
<dbReference type="GO" id="GO:0009090">
    <property type="term" value="P:homoserine biosynthetic process"/>
    <property type="evidence" value="ECO:0007669"/>
    <property type="project" value="TreeGrafter"/>
</dbReference>
<dbReference type="CDD" id="cd04923">
    <property type="entry name" value="ACT_AK-LysC-DapG-like_2"/>
    <property type="match status" value="1"/>
</dbReference>
<feature type="binding site" evidence="14">
    <location>
        <begin position="173"/>
        <end position="174"/>
    </location>
    <ligand>
        <name>ATP</name>
        <dbReference type="ChEBI" id="CHEBI:30616"/>
    </ligand>
</feature>
<dbReference type="InterPro" id="IPR002912">
    <property type="entry name" value="ACT_dom"/>
</dbReference>
<dbReference type="UniPathway" id="UPA00051">
    <property type="reaction ID" value="UER00462"/>
</dbReference>
<evidence type="ECO:0000256" key="15">
    <source>
        <dbReference type="RuleBase" id="RU003448"/>
    </source>
</evidence>
<dbReference type="UniPathway" id="UPA00050">
    <property type="reaction ID" value="UER00461"/>
</dbReference>
<evidence type="ECO:0000256" key="12">
    <source>
        <dbReference type="ARBA" id="ARBA00023154"/>
    </source>
</evidence>
<dbReference type="NCBIfam" id="NF005155">
    <property type="entry name" value="PRK06635.1-4"/>
    <property type="match status" value="1"/>
</dbReference>
<protein>
    <recommendedName>
        <fullName evidence="15">Aspartokinase</fullName>
        <ecNumber evidence="15">2.7.2.4</ecNumber>
    </recommendedName>
</protein>
<feature type="binding site" evidence="14">
    <location>
        <begin position="7"/>
        <end position="10"/>
    </location>
    <ligand>
        <name>ATP</name>
        <dbReference type="ChEBI" id="CHEBI:30616"/>
    </ligand>
</feature>
<comment type="pathway">
    <text evidence="2 16">Amino-acid biosynthesis; L-lysine biosynthesis via DAP pathway; (S)-tetrahydrodipicolinate from L-aspartate: step 1/4.</text>
</comment>
<evidence type="ECO:0000256" key="9">
    <source>
        <dbReference type="ARBA" id="ARBA00022777"/>
    </source>
</evidence>
<evidence type="ECO:0000256" key="3">
    <source>
        <dbReference type="ARBA" id="ARBA00004986"/>
    </source>
</evidence>
<dbReference type="Pfam" id="PF01842">
    <property type="entry name" value="ACT"/>
    <property type="match status" value="1"/>
</dbReference>
<reference evidence="19" key="1">
    <citation type="submission" date="2015-01" db="EMBL/GenBank/DDBJ databases">
        <authorList>
            <person name="Manzoor Shahid"/>
            <person name="Zubair Saima"/>
        </authorList>
    </citation>
    <scope>NUCLEOTIDE SEQUENCE [LARGE SCALE GENOMIC DNA]</scope>
    <source>
        <strain evidence="19">Sp3</strain>
    </source>
</reference>
<dbReference type="GO" id="GO:0005829">
    <property type="term" value="C:cytosol"/>
    <property type="evidence" value="ECO:0007669"/>
    <property type="project" value="TreeGrafter"/>
</dbReference>
<dbReference type="PIRSF" id="PIRSF000726">
    <property type="entry name" value="Asp_kin"/>
    <property type="match status" value="1"/>
</dbReference>
<comment type="catalytic activity">
    <reaction evidence="13 15">
        <text>L-aspartate + ATP = 4-phospho-L-aspartate + ADP</text>
        <dbReference type="Rhea" id="RHEA:23776"/>
        <dbReference type="ChEBI" id="CHEBI:29991"/>
        <dbReference type="ChEBI" id="CHEBI:30616"/>
        <dbReference type="ChEBI" id="CHEBI:57535"/>
        <dbReference type="ChEBI" id="CHEBI:456216"/>
        <dbReference type="EC" id="2.7.2.4"/>
    </reaction>
</comment>
<dbReference type="AlphaFoldDB" id="A0A0B7MM79"/>
<evidence type="ECO:0000256" key="4">
    <source>
        <dbReference type="ARBA" id="ARBA00005139"/>
    </source>
</evidence>
<evidence type="ECO:0000256" key="1">
    <source>
        <dbReference type="ARBA" id="ARBA00003121"/>
    </source>
</evidence>
<evidence type="ECO:0000256" key="13">
    <source>
        <dbReference type="ARBA" id="ARBA00047872"/>
    </source>
</evidence>
<dbReference type="PROSITE" id="PS51671">
    <property type="entry name" value="ACT"/>
    <property type="match status" value="1"/>
</dbReference>
<dbReference type="FunFam" id="3.30.2130.10:FF:000002">
    <property type="entry name" value="Aspartokinase"/>
    <property type="match status" value="1"/>
</dbReference>
<evidence type="ECO:0000256" key="16">
    <source>
        <dbReference type="RuleBase" id="RU004249"/>
    </source>
</evidence>
<evidence type="ECO:0000256" key="7">
    <source>
        <dbReference type="ARBA" id="ARBA00022679"/>
    </source>
</evidence>
<gene>
    <name evidence="18" type="primary">lysC</name>
    <name evidence="18" type="ORF">SSCH_360025</name>
</gene>
<dbReference type="NCBIfam" id="TIGR00656">
    <property type="entry name" value="asp_kin_monofn"/>
    <property type="match status" value="1"/>
</dbReference>
<dbReference type="UniPathway" id="UPA00034">
    <property type="reaction ID" value="UER00015"/>
</dbReference>
<name>A0A0B7MM79_9FIRM</name>
<dbReference type="NCBIfam" id="TIGR00657">
    <property type="entry name" value="asp_kinases"/>
    <property type="match status" value="1"/>
</dbReference>
<evidence type="ECO:0000256" key="5">
    <source>
        <dbReference type="ARBA" id="ARBA00010122"/>
    </source>
</evidence>
<dbReference type="FunFam" id="3.40.1160.10:FF:000002">
    <property type="entry name" value="Aspartokinase"/>
    <property type="match status" value="1"/>
</dbReference>
<dbReference type="InterPro" id="IPR036393">
    <property type="entry name" value="AceGlu_kinase-like_sf"/>
</dbReference>
<comment type="function">
    <text evidence="1">Catalyzes the phosphorylation of the beta-carboxyl group of aspartic acid with ATP to yield 4-phospho-L-aspartate, which is involved in the branched biosynthetic pathway leading to the biosynthesis of amino acids threonine, isoleucine and methionine.</text>
</comment>
<sequence>MRIVVQKFGGSSIADPELIRNVARRVVRAKQKGNRVVVVVSAMGDTTDELIDLAYRVTASPHSREIDMLLTTGEQISIALLAMAINELGHEAVSLTGYQAGITTDHAHMQARIVNIDPERVRQELDQDKIVVVAGFQGMTVTGEIATLGRGGSDTTAVALAASLKADLCEIYTDVDGVYTADPRIIPKAVKLNYISYDEMLELASLGALVLQPRAVEFAKNYSVPLLIRSSFNECEGTLVGEVASVESCHPVSGVAHDLNVAKIGIFDVPDRPGIARNIFRTLAREQINVDMIIQGWVRDDRNDIVFTVTRGDLEKALPVVERIVKEIEASGFVYNDRVAKVSIVGAGMITNPGVAANMFKALAEQGINIEMISTSEIKVSCIIEEDQAIKAVGALHAEFFK</sequence>
<proteinExistence type="inferred from homology"/>
<evidence type="ECO:0000256" key="2">
    <source>
        <dbReference type="ARBA" id="ARBA00004766"/>
    </source>
</evidence>
<dbReference type="EC" id="2.7.2.4" evidence="15"/>
<dbReference type="OrthoDB" id="9799110at2"/>
<evidence type="ECO:0000256" key="6">
    <source>
        <dbReference type="ARBA" id="ARBA00022605"/>
    </source>
</evidence>
<evidence type="ECO:0000256" key="11">
    <source>
        <dbReference type="ARBA" id="ARBA00022915"/>
    </source>
</evidence>
<evidence type="ECO:0000313" key="18">
    <source>
        <dbReference type="EMBL" id="CEO89086.1"/>
    </source>
</evidence>
<keyword evidence="9 15" id="KW-0418">Kinase</keyword>
<dbReference type="CDD" id="cd04261">
    <property type="entry name" value="AAK_AKii-LysC-BS"/>
    <property type="match status" value="1"/>
</dbReference>
<accession>A0A0B7MM79</accession>
<feature type="binding site" evidence="14">
    <location>
        <position position="179"/>
    </location>
    <ligand>
        <name>ATP</name>
        <dbReference type="ChEBI" id="CHEBI:30616"/>
    </ligand>
</feature>
<dbReference type="SUPFAM" id="SSF55021">
    <property type="entry name" value="ACT-like"/>
    <property type="match status" value="2"/>
</dbReference>
<evidence type="ECO:0000259" key="17">
    <source>
        <dbReference type="PROSITE" id="PS51671"/>
    </source>
</evidence>
<dbReference type="GO" id="GO:0009089">
    <property type="term" value="P:lysine biosynthetic process via diaminopimelate"/>
    <property type="evidence" value="ECO:0007669"/>
    <property type="project" value="UniProtKB-UniPathway"/>
</dbReference>
<dbReference type="InterPro" id="IPR001048">
    <property type="entry name" value="Asp/Glu/Uridylate_kinase"/>
</dbReference>
<keyword evidence="11" id="KW-0220">Diaminopimelate biosynthesis</keyword>
<dbReference type="CDD" id="cd04913">
    <property type="entry name" value="ACT_AKii-LysC-BS-like_1"/>
    <property type="match status" value="1"/>
</dbReference>
<dbReference type="PANTHER" id="PTHR21499:SF3">
    <property type="entry name" value="ASPARTOKINASE"/>
    <property type="match status" value="1"/>
</dbReference>
<dbReference type="GO" id="GO:0004072">
    <property type="term" value="F:aspartate kinase activity"/>
    <property type="evidence" value="ECO:0007669"/>
    <property type="project" value="UniProtKB-EC"/>
</dbReference>
<keyword evidence="7 15" id="KW-0808">Transferase</keyword>
<dbReference type="InterPro" id="IPR045865">
    <property type="entry name" value="ACT-like_dom_sf"/>
</dbReference>
<organism evidence="18 19">
    <name type="scientific">Syntrophaceticus schinkii</name>
    <dbReference type="NCBI Taxonomy" id="499207"/>
    <lineage>
        <taxon>Bacteria</taxon>
        <taxon>Bacillati</taxon>
        <taxon>Bacillota</taxon>
        <taxon>Clostridia</taxon>
        <taxon>Thermoanaerobacterales</taxon>
        <taxon>Thermoanaerobacterales Family III. Incertae Sedis</taxon>
        <taxon>Syntrophaceticus</taxon>
    </lineage>
</organism>
<keyword evidence="12" id="KW-0457">Lysine biosynthesis</keyword>
<feature type="domain" description="ACT" evidence="17">
    <location>
        <begin position="264"/>
        <end position="347"/>
    </location>
</feature>
<evidence type="ECO:0000256" key="10">
    <source>
        <dbReference type="ARBA" id="ARBA00022840"/>
    </source>
</evidence>